<feature type="domain" description="Virulence-associated protein E-like" evidence="2">
    <location>
        <begin position="475"/>
        <end position="692"/>
    </location>
</feature>
<dbReference type="RefSeq" id="WP_003778662.1">
    <property type="nucleotide sequence ID" value="NZ_JH992960.1"/>
</dbReference>
<proteinExistence type="predicted"/>
<dbReference type="HOGENOM" id="CLU_018385_1_0_9"/>
<dbReference type="Proteomes" id="UP000009875">
    <property type="component" value="Unassembled WGS sequence"/>
</dbReference>
<evidence type="ECO:0000256" key="1">
    <source>
        <dbReference type="SAM" id="MobiDB-lite"/>
    </source>
</evidence>
<dbReference type="PANTHER" id="PTHR34985">
    <property type="entry name" value="SLR0554 PROTEIN"/>
    <property type="match status" value="1"/>
</dbReference>
<organism evidence="3 4">
    <name type="scientific">Alloiococcus otitis ATCC 51267</name>
    <dbReference type="NCBI Taxonomy" id="883081"/>
    <lineage>
        <taxon>Bacteria</taxon>
        <taxon>Bacillati</taxon>
        <taxon>Bacillota</taxon>
        <taxon>Bacilli</taxon>
        <taxon>Lactobacillales</taxon>
        <taxon>Carnobacteriaceae</taxon>
        <taxon>Alloiococcus</taxon>
    </lineage>
</organism>
<name>K9EBC7_9LACT</name>
<dbReference type="eggNOG" id="COG5545">
    <property type="taxonomic scope" value="Bacteria"/>
</dbReference>
<dbReference type="InterPro" id="IPR007936">
    <property type="entry name" value="VapE-like_dom"/>
</dbReference>
<evidence type="ECO:0000259" key="2">
    <source>
        <dbReference type="Pfam" id="PF05272"/>
    </source>
</evidence>
<feature type="region of interest" description="Disordered" evidence="1">
    <location>
        <begin position="346"/>
        <end position="378"/>
    </location>
</feature>
<gene>
    <name evidence="3" type="ORF">HMPREF9698_01503</name>
</gene>
<sequence>MNLKIATADSRKSSKWKNTEMTWADFLDRLSQPTVTQESWDEYRAMTKTRKAEVKDVGGFVGGWLKGGKRKAGHVELRSLLTLDVDSAQEDLVEVLDLLFSWRGAVYSTHSHQEGSPRYRLVYPLSREVTADEYQAIGRYVAQEVGMSQFDPTSFQPERLMYWPSHARGADYTYQELEGDLLDVDKVLATYPDWTDASYWPLHPSESEVTAGGKSKMEDPLAKRGWIGAFCRAYSISEAIETFLQDVYEPGSKEDRYTYKDGSTSDGLVVYSDKFAYSHHGTDPISGRTVNAFDLVRLHKFGKDDKEGVNPSKQASFKKMIDLLSRDQATLEEMAREAIQEARDDFSDLGNGVGQVEGQKGVESQEEGDKSVPPFRFTDKGELKQDPYNLELILEHSKAFKGKFGFNEFAGNFEKLKPMPWEDDFNPDWSDADTAQLKSYVNRKYRLVFGDERIIDALVVVSKLRPFNPVKDYIQSEAWDGKSRIGRVFIDYLGAEDTDYTREVTELWFAGAVARVYDPGCKFDVVPVLEGSQGIGKSTLIAKLGGEWFTDSLQRLDGNKDDLQILAQSWIVELSELASMKRTNLDQAKGFISKTTDHYRPAYARLAVKQKRTVVFIGSTNNSEFLKDMTGNRRWYPVSCQAHDRTKSVFDGSLDEVIGQLWAEAYELYQDKYQDGLTLSEQNEEVAKEVRRGAEAPDVTRDLVLDYLDTPKPEEWHEMTRADQAEYLEDMEQDSPFNRHKDSVLVEQDFVSSREIFDLTFGSYDTRVSGRTSQANAEIQKIGLVLSNLDDWVKSRKRINGKQVRGFKRVSKN</sequence>
<dbReference type="AlphaFoldDB" id="K9EBC7"/>
<keyword evidence="4" id="KW-1185">Reference proteome</keyword>
<dbReference type="OrthoDB" id="9763644at2"/>
<dbReference type="PATRIC" id="fig|883081.3.peg.1343"/>
<comment type="caution">
    <text evidence="3">The sequence shown here is derived from an EMBL/GenBank/DDBJ whole genome shotgun (WGS) entry which is preliminary data.</text>
</comment>
<dbReference type="PANTHER" id="PTHR34985:SF1">
    <property type="entry name" value="SLR0554 PROTEIN"/>
    <property type="match status" value="1"/>
</dbReference>
<evidence type="ECO:0000313" key="4">
    <source>
        <dbReference type="Proteomes" id="UP000009875"/>
    </source>
</evidence>
<accession>K9EBC7</accession>
<evidence type="ECO:0000313" key="3">
    <source>
        <dbReference type="EMBL" id="EKU93161.1"/>
    </source>
</evidence>
<dbReference type="Pfam" id="PF05272">
    <property type="entry name" value="VapE-like_dom"/>
    <property type="match status" value="1"/>
</dbReference>
<protein>
    <recommendedName>
        <fullName evidence="2">Virulence-associated protein E-like domain-containing protein</fullName>
    </recommendedName>
</protein>
<reference evidence="3 4" key="1">
    <citation type="submission" date="2012-09" db="EMBL/GenBank/DDBJ databases">
        <title>The Genome Sequence of Alloiococcus otitis ATCC 51267.</title>
        <authorList>
            <consortium name="The Broad Institute Genome Sequencing Platform"/>
            <person name="Earl A."/>
            <person name="Ward D."/>
            <person name="Feldgarden M."/>
            <person name="Gevers D."/>
            <person name="Huys G."/>
            <person name="Walker B."/>
            <person name="Young S.K."/>
            <person name="Zeng Q."/>
            <person name="Gargeya S."/>
            <person name="Fitzgerald M."/>
            <person name="Haas B."/>
            <person name="Abouelleil A."/>
            <person name="Alvarado L."/>
            <person name="Arachchi H.M."/>
            <person name="Berlin A.M."/>
            <person name="Chapman S.B."/>
            <person name="Goldberg J."/>
            <person name="Griggs A."/>
            <person name="Gujja S."/>
            <person name="Hansen M."/>
            <person name="Howarth C."/>
            <person name="Imamovic A."/>
            <person name="Larimer J."/>
            <person name="McCowen C."/>
            <person name="Montmayeur A."/>
            <person name="Murphy C."/>
            <person name="Neiman D."/>
            <person name="Pearson M."/>
            <person name="Priest M."/>
            <person name="Roberts A."/>
            <person name="Saif S."/>
            <person name="Shea T."/>
            <person name="Sisk P."/>
            <person name="Sykes S."/>
            <person name="Wortman J."/>
            <person name="Nusbaum C."/>
            <person name="Birren B."/>
        </authorList>
    </citation>
    <scope>NUCLEOTIDE SEQUENCE [LARGE SCALE GENOMIC DNA]</scope>
    <source>
        <strain evidence="3 4">ATCC 51267</strain>
    </source>
</reference>
<dbReference type="EMBL" id="AGXA01000024">
    <property type="protein sequence ID" value="EKU93161.1"/>
    <property type="molecule type" value="Genomic_DNA"/>
</dbReference>
<dbReference type="STRING" id="883081.HMPREF9698_01503"/>